<evidence type="ECO:0000313" key="9">
    <source>
        <dbReference type="EMBL" id="RDL33838.1"/>
    </source>
</evidence>
<keyword evidence="4 7" id="KW-0472">Membrane</keyword>
<accession>A0A370TG10</accession>
<evidence type="ECO:0000256" key="4">
    <source>
        <dbReference type="ARBA" id="ARBA00023136"/>
    </source>
</evidence>
<keyword evidence="2 7" id="KW-0812">Transmembrane</keyword>
<dbReference type="PANTHER" id="PTHR33048">
    <property type="entry name" value="PTH11-LIKE INTEGRAL MEMBRANE PROTEIN (AFU_ORTHOLOGUE AFUA_5G11245)"/>
    <property type="match status" value="1"/>
</dbReference>
<dbReference type="PANTHER" id="PTHR33048:SF47">
    <property type="entry name" value="INTEGRAL MEMBRANE PROTEIN-RELATED"/>
    <property type="match status" value="1"/>
</dbReference>
<dbReference type="OrthoDB" id="5283415at2759"/>
<dbReference type="RefSeq" id="XP_031867120.1">
    <property type="nucleotide sequence ID" value="XM_032016829.1"/>
</dbReference>
<gene>
    <name evidence="9" type="ORF">BP5553_08206</name>
</gene>
<feature type="transmembrane region" description="Helical" evidence="7">
    <location>
        <begin position="51"/>
        <end position="75"/>
    </location>
</feature>
<dbReference type="STRING" id="2656787.A0A370TG10"/>
<comment type="subcellular location">
    <subcellularLocation>
        <location evidence="1">Membrane</location>
        <topology evidence="1">Multi-pass membrane protein</topology>
    </subcellularLocation>
</comment>
<feature type="transmembrane region" description="Helical" evidence="7">
    <location>
        <begin position="167"/>
        <end position="187"/>
    </location>
</feature>
<reference evidence="9 10" key="1">
    <citation type="journal article" date="2018" name="IMA Fungus">
        <title>IMA Genome-F 9: Draft genome sequence of Annulohypoxylon stygium, Aspergillus mulundensis, Berkeleyomyces basicola (syn. Thielaviopsis basicola), Ceratocystis smalleyi, two Cercospora beticola strains, Coleophoma cylindrospora, Fusarium fracticaudum, Phialophora cf. hyalina, and Morchella septimelata.</title>
        <authorList>
            <person name="Wingfield B.D."/>
            <person name="Bills G.F."/>
            <person name="Dong Y."/>
            <person name="Huang W."/>
            <person name="Nel W.J."/>
            <person name="Swalarsk-Parry B.S."/>
            <person name="Vaghefi N."/>
            <person name="Wilken P.M."/>
            <person name="An Z."/>
            <person name="de Beer Z.W."/>
            <person name="De Vos L."/>
            <person name="Chen L."/>
            <person name="Duong T.A."/>
            <person name="Gao Y."/>
            <person name="Hammerbacher A."/>
            <person name="Kikkert J.R."/>
            <person name="Li Y."/>
            <person name="Li H."/>
            <person name="Li K."/>
            <person name="Li Q."/>
            <person name="Liu X."/>
            <person name="Ma X."/>
            <person name="Naidoo K."/>
            <person name="Pethybridge S.J."/>
            <person name="Sun J."/>
            <person name="Steenkamp E.T."/>
            <person name="van der Nest M.A."/>
            <person name="van Wyk S."/>
            <person name="Wingfield M.J."/>
            <person name="Xiong C."/>
            <person name="Yue Q."/>
            <person name="Zhang X."/>
        </authorList>
    </citation>
    <scope>NUCLEOTIDE SEQUENCE [LARGE SCALE GENOMIC DNA]</scope>
    <source>
        <strain evidence="9 10">BP 5553</strain>
    </source>
</reference>
<organism evidence="9 10">
    <name type="scientific">Venustampulla echinocandica</name>
    <dbReference type="NCBI Taxonomy" id="2656787"/>
    <lineage>
        <taxon>Eukaryota</taxon>
        <taxon>Fungi</taxon>
        <taxon>Dikarya</taxon>
        <taxon>Ascomycota</taxon>
        <taxon>Pezizomycotina</taxon>
        <taxon>Leotiomycetes</taxon>
        <taxon>Helotiales</taxon>
        <taxon>Pleuroascaceae</taxon>
        <taxon>Venustampulla</taxon>
    </lineage>
</organism>
<evidence type="ECO:0000256" key="6">
    <source>
        <dbReference type="SAM" id="MobiDB-lite"/>
    </source>
</evidence>
<feature type="transmembrane region" description="Helical" evidence="7">
    <location>
        <begin position="133"/>
        <end position="155"/>
    </location>
</feature>
<evidence type="ECO:0000256" key="5">
    <source>
        <dbReference type="ARBA" id="ARBA00038359"/>
    </source>
</evidence>
<dbReference type="Pfam" id="PF20684">
    <property type="entry name" value="Fung_rhodopsin"/>
    <property type="match status" value="1"/>
</dbReference>
<dbReference type="EMBL" id="NPIC01000008">
    <property type="protein sequence ID" value="RDL33838.1"/>
    <property type="molecule type" value="Genomic_DNA"/>
</dbReference>
<feature type="compositionally biased region" description="Low complexity" evidence="6">
    <location>
        <begin position="334"/>
        <end position="343"/>
    </location>
</feature>
<feature type="domain" description="Rhodopsin" evidence="8">
    <location>
        <begin position="2"/>
        <end position="233"/>
    </location>
</feature>
<feature type="transmembrane region" description="Helical" evidence="7">
    <location>
        <begin position="87"/>
        <end position="109"/>
    </location>
</feature>
<dbReference type="Proteomes" id="UP000254866">
    <property type="component" value="Unassembled WGS sequence"/>
</dbReference>
<dbReference type="InterPro" id="IPR049326">
    <property type="entry name" value="Rhodopsin_dom_fungi"/>
</dbReference>
<comment type="caution">
    <text evidence="9">The sequence shown here is derived from an EMBL/GenBank/DDBJ whole genome shotgun (WGS) entry which is preliminary data.</text>
</comment>
<protein>
    <recommendedName>
        <fullName evidence="8">Rhodopsin domain-containing protein</fullName>
    </recommendedName>
</protein>
<dbReference type="AlphaFoldDB" id="A0A370TG10"/>
<evidence type="ECO:0000259" key="8">
    <source>
        <dbReference type="Pfam" id="PF20684"/>
    </source>
</evidence>
<evidence type="ECO:0000256" key="2">
    <source>
        <dbReference type="ARBA" id="ARBA00022692"/>
    </source>
</evidence>
<feature type="region of interest" description="Disordered" evidence="6">
    <location>
        <begin position="334"/>
        <end position="354"/>
    </location>
</feature>
<evidence type="ECO:0000256" key="3">
    <source>
        <dbReference type="ARBA" id="ARBA00022989"/>
    </source>
</evidence>
<name>A0A370TG10_9HELO</name>
<evidence type="ECO:0000313" key="10">
    <source>
        <dbReference type="Proteomes" id="UP000254866"/>
    </source>
</evidence>
<sequence length="354" mass="38808">MRQWGSDDYLMGLAMLCSLLMCGPFYMYIKLNYFGWYAVDVPEFDPAPGRWWFYMAQLFYNPVLAFVKASVLLFLLRLGGQKPGVRYAIYALGTFNALQAVAIFLVALLQCLPIEANWDLAAAATAKCVDPSFHISISCLTIFTDILVLALPFWVFLGLKMPMASKLAVIGVFLLGISVTIVAIVRLVELYRLFYVPSANADPYHSISITLSAVEINVAIVSASIPALRPLFRTWLPGIFGGSTGQYQNTSAKYGTASKSGGLPRSGTYYNDASTTGNGTNSGIAMKSMRGTRLQHAECRSVSPNGSEEEIMTYNGIMKSTDVRVHFDGMNDSRSLSRLSSDLEGLKDPRATPL</sequence>
<comment type="similarity">
    <text evidence="5">Belongs to the SAT4 family.</text>
</comment>
<evidence type="ECO:0000256" key="7">
    <source>
        <dbReference type="SAM" id="Phobius"/>
    </source>
</evidence>
<keyword evidence="10" id="KW-1185">Reference proteome</keyword>
<dbReference type="InterPro" id="IPR052337">
    <property type="entry name" value="SAT4-like"/>
</dbReference>
<evidence type="ECO:0000256" key="1">
    <source>
        <dbReference type="ARBA" id="ARBA00004141"/>
    </source>
</evidence>
<feature type="compositionally biased region" description="Basic and acidic residues" evidence="6">
    <location>
        <begin position="344"/>
        <end position="354"/>
    </location>
</feature>
<feature type="transmembrane region" description="Helical" evidence="7">
    <location>
        <begin position="12"/>
        <end position="31"/>
    </location>
</feature>
<dbReference type="GeneID" id="43601055"/>
<keyword evidence="3 7" id="KW-1133">Transmembrane helix</keyword>
<proteinExistence type="inferred from homology"/>
<dbReference type="GO" id="GO:0016020">
    <property type="term" value="C:membrane"/>
    <property type="evidence" value="ECO:0007669"/>
    <property type="project" value="UniProtKB-SubCell"/>
</dbReference>